<protein>
    <submittedName>
        <fullName evidence="1">Uncharacterized protein</fullName>
    </submittedName>
</protein>
<proteinExistence type="predicted"/>
<accession>A0ACD0P6P8</accession>
<gene>
    <name evidence="1" type="ORF">IE53DRAFT_100833</name>
</gene>
<name>A0ACD0P6P8_9BASI</name>
<keyword evidence="2" id="KW-1185">Reference proteome</keyword>
<evidence type="ECO:0000313" key="2">
    <source>
        <dbReference type="Proteomes" id="UP000245626"/>
    </source>
</evidence>
<dbReference type="EMBL" id="KZ819708">
    <property type="protein sequence ID" value="PWN53828.1"/>
    <property type="molecule type" value="Genomic_DNA"/>
</dbReference>
<dbReference type="Proteomes" id="UP000245626">
    <property type="component" value="Unassembled WGS sequence"/>
</dbReference>
<organism evidence="1 2">
    <name type="scientific">Violaceomyces palustris</name>
    <dbReference type="NCBI Taxonomy" id="1673888"/>
    <lineage>
        <taxon>Eukaryota</taxon>
        <taxon>Fungi</taxon>
        <taxon>Dikarya</taxon>
        <taxon>Basidiomycota</taxon>
        <taxon>Ustilaginomycotina</taxon>
        <taxon>Ustilaginomycetes</taxon>
        <taxon>Violaceomycetales</taxon>
        <taxon>Violaceomycetaceae</taxon>
        <taxon>Violaceomyces</taxon>
    </lineage>
</organism>
<reference evidence="1 2" key="1">
    <citation type="journal article" date="2018" name="Mol. Biol. Evol.">
        <title>Broad Genomic Sampling Reveals a Smut Pathogenic Ancestry of the Fungal Clade Ustilaginomycotina.</title>
        <authorList>
            <person name="Kijpornyongpan T."/>
            <person name="Mondo S.J."/>
            <person name="Barry K."/>
            <person name="Sandor L."/>
            <person name="Lee J."/>
            <person name="Lipzen A."/>
            <person name="Pangilinan J."/>
            <person name="LaButti K."/>
            <person name="Hainaut M."/>
            <person name="Henrissat B."/>
            <person name="Grigoriev I.V."/>
            <person name="Spatafora J.W."/>
            <person name="Aime M.C."/>
        </authorList>
    </citation>
    <scope>NUCLEOTIDE SEQUENCE [LARGE SCALE GENOMIC DNA]</scope>
    <source>
        <strain evidence="1 2">SA 807</strain>
    </source>
</reference>
<evidence type="ECO:0000313" key="1">
    <source>
        <dbReference type="EMBL" id="PWN53828.1"/>
    </source>
</evidence>
<sequence>MSSDARSLLRKAASERVKSQVGGITDPSASYNVATGALRCSACNFLPIKHESLWSSHAASKSHRSNVQKTRSQGLGNAREDNASDRDHRPKRKAHDSDASVQISTSQKEEDREAPKKMRTGAYPTNEGDTLVDSEWELFQQSLKKAEKAYVAPSPPVPSSTSYESATIEAGPVLKEDRATNSEKDVPKLQDEETAEEKQLRLEREEKEEIYARFEEEQRLQDEAYER</sequence>